<organism evidence="3 4">
    <name type="scientific">Leucobacter viscericola</name>
    <dbReference type="NCBI Taxonomy" id="2714935"/>
    <lineage>
        <taxon>Bacteria</taxon>
        <taxon>Bacillati</taxon>
        <taxon>Actinomycetota</taxon>
        <taxon>Actinomycetes</taxon>
        <taxon>Micrococcales</taxon>
        <taxon>Microbacteriaceae</taxon>
        <taxon>Leucobacter</taxon>
    </lineage>
</organism>
<dbReference type="KEGG" id="lvi:G7068_03900"/>
<feature type="transmembrane region" description="Helical" evidence="2">
    <location>
        <begin position="150"/>
        <end position="171"/>
    </location>
</feature>
<feature type="region of interest" description="Disordered" evidence="1">
    <location>
        <begin position="21"/>
        <end position="41"/>
    </location>
</feature>
<keyword evidence="2" id="KW-1133">Transmembrane helix</keyword>
<feature type="transmembrane region" description="Helical" evidence="2">
    <location>
        <begin position="77"/>
        <end position="102"/>
    </location>
</feature>
<proteinExistence type="predicted"/>
<reference evidence="3 4" key="1">
    <citation type="submission" date="2020-03" db="EMBL/GenBank/DDBJ databases">
        <title>Leucobacter sp. nov., isolated from beetles.</title>
        <authorList>
            <person name="Hyun D.-W."/>
            <person name="Bae J.-W."/>
        </authorList>
    </citation>
    <scope>NUCLEOTIDE SEQUENCE [LARGE SCALE GENOMIC DNA]</scope>
    <source>
        <strain evidence="3 4">HDW9C</strain>
    </source>
</reference>
<keyword evidence="2" id="KW-0812">Transmembrane</keyword>
<protein>
    <recommendedName>
        <fullName evidence="5">DNA polymerase III subunit gamma/tau</fullName>
    </recommendedName>
</protein>
<keyword evidence="2" id="KW-0472">Membrane</keyword>
<dbReference type="Proteomes" id="UP000502677">
    <property type="component" value="Chromosome"/>
</dbReference>
<accession>A0A6G7XCW6</accession>
<name>A0A6G7XCW6_9MICO</name>
<evidence type="ECO:0008006" key="5">
    <source>
        <dbReference type="Google" id="ProtNLM"/>
    </source>
</evidence>
<evidence type="ECO:0000313" key="3">
    <source>
        <dbReference type="EMBL" id="QIK62450.1"/>
    </source>
</evidence>
<gene>
    <name evidence="3" type="ORF">G7068_03900</name>
</gene>
<sequence>MRKKKEQAARESTLASGWKVEGEDPVVSVEEDTVAPESTVTSENTVALESTVAPEEQVTEVATDAESAAPGLSNGALVTLGVFGGLYLLYVWGWFVIAQAYASVNAMAAAGSGTIGGVLQQIVFWAAPLAPLLWFGVSLFFSRGGRTKRLVLFLFIGAIVLLPLPMLIARIS</sequence>
<evidence type="ECO:0000256" key="2">
    <source>
        <dbReference type="SAM" id="Phobius"/>
    </source>
</evidence>
<evidence type="ECO:0000256" key="1">
    <source>
        <dbReference type="SAM" id="MobiDB-lite"/>
    </source>
</evidence>
<dbReference type="RefSeq" id="WP_166289202.1">
    <property type="nucleotide sequence ID" value="NZ_CP049863.1"/>
</dbReference>
<dbReference type="AlphaFoldDB" id="A0A6G7XCW6"/>
<keyword evidence="4" id="KW-1185">Reference proteome</keyword>
<evidence type="ECO:0000313" key="4">
    <source>
        <dbReference type="Proteomes" id="UP000502677"/>
    </source>
</evidence>
<feature type="transmembrane region" description="Helical" evidence="2">
    <location>
        <begin position="122"/>
        <end position="141"/>
    </location>
</feature>
<dbReference type="EMBL" id="CP049863">
    <property type="protein sequence ID" value="QIK62450.1"/>
    <property type="molecule type" value="Genomic_DNA"/>
</dbReference>